<comment type="function">
    <text evidence="13">CRISPR (clustered regularly interspaced short palindromic repeat) is an adaptive immune system that provides protection against mobile genetic elements (viruses, transposable elements and conjugative plasmids). CRISPR clusters contain spacers, sequences complementary to antecedent mobile elements, and target invading nucleic acids. CRISPR clusters are transcribed and processed into CRISPR RNA (crRNA). In type II CRISPR systems correct processing of pre-crRNA requires a trans-encoded small RNA (tracrRNA), endogenous ribonuclease 3 (rnc) and this protein. The tracrRNA serves as a guide for ribonuclease 3-aided processing of pre-crRNA. Subsequently Cas9/crRNA/tracrRNA endonucleolytically cleaves linear or circular dsDNA target complementary to the spacer; Cas9 is inactive in the absence of the 2 guide RNAs (gRNA). Cas9 recognizes the protospacer adjacent motif (PAM) in the CRISPR repeat sequences to help distinguish self versus nonself, as targets within the bacterial CRISPR locus do not have PAMs. PAM recognition is also required for catalytic activity.</text>
</comment>
<dbReference type="Proteomes" id="UP001146336">
    <property type="component" value="Unassembled WGS sequence"/>
</dbReference>
<evidence type="ECO:0000256" key="9">
    <source>
        <dbReference type="ARBA" id="ARBA00023118"/>
    </source>
</evidence>
<keyword evidence="6 13" id="KW-0378">Hydrolase</keyword>
<dbReference type="PROSITE" id="PS51749">
    <property type="entry name" value="HNH_CAS9"/>
    <property type="match status" value="1"/>
</dbReference>
<evidence type="ECO:0000313" key="16">
    <source>
        <dbReference type="Proteomes" id="UP001146336"/>
    </source>
</evidence>
<evidence type="ECO:0000256" key="7">
    <source>
        <dbReference type="ARBA" id="ARBA00022842"/>
    </source>
</evidence>
<dbReference type="Pfam" id="PF16595">
    <property type="entry name" value="Cas9_PI"/>
    <property type="match status" value="1"/>
</dbReference>
<evidence type="ECO:0000256" key="8">
    <source>
        <dbReference type="ARBA" id="ARBA00022884"/>
    </source>
</evidence>
<dbReference type="RefSeq" id="WP_199403884.1">
    <property type="nucleotide sequence ID" value="NZ_JAOZFC020000001.1"/>
</dbReference>
<keyword evidence="16" id="KW-1185">Reference proteome</keyword>
<dbReference type="InterPro" id="IPR003615">
    <property type="entry name" value="HNH_nuc"/>
</dbReference>
<evidence type="ECO:0000256" key="1">
    <source>
        <dbReference type="ARBA" id="ARBA00001946"/>
    </source>
</evidence>
<accession>A0ABT6D4S9</accession>
<keyword evidence="10 13" id="KW-0238">DNA-binding</keyword>
<keyword evidence="8 13" id="KW-0694">RNA-binding</keyword>
<keyword evidence="3 13" id="KW-0540">Nuclease</keyword>
<dbReference type="InterPro" id="IPR032240">
    <property type="entry name" value="Cas9_REC"/>
</dbReference>
<dbReference type="GO" id="GO:0004519">
    <property type="term" value="F:endonuclease activity"/>
    <property type="evidence" value="ECO:0007669"/>
    <property type="project" value="UniProtKB-KW"/>
</dbReference>
<evidence type="ECO:0000256" key="3">
    <source>
        <dbReference type="ARBA" id="ARBA00022722"/>
    </source>
</evidence>
<evidence type="ECO:0000256" key="12">
    <source>
        <dbReference type="ARBA" id="ARBA00046380"/>
    </source>
</evidence>
<protein>
    <recommendedName>
        <fullName evidence="13">CRISPR-associated endonuclease Cas9</fullName>
        <ecNumber evidence="13">3.1.-.-</ecNumber>
    </recommendedName>
</protein>
<keyword evidence="9 13" id="KW-0051">Antiviral defense</keyword>
<dbReference type="InterPro" id="IPR033114">
    <property type="entry name" value="HNH_CAS9"/>
</dbReference>
<dbReference type="NCBIfam" id="TIGR01865">
    <property type="entry name" value="cas_Csn1"/>
    <property type="match status" value="1"/>
</dbReference>
<dbReference type="EC" id="3.1.-.-" evidence="13"/>
<feature type="active site" description="For RuvC-like nuclease domain" evidence="13">
    <location>
        <position position="11"/>
    </location>
</feature>
<evidence type="ECO:0000256" key="5">
    <source>
        <dbReference type="ARBA" id="ARBA00022759"/>
    </source>
</evidence>
<feature type="domain" description="HNH Cas9-type" evidence="14">
    <location>
        <begin position="906"/>
        <end position="1067"/>
    </location>
</feature>
<evidence type="ECO:0000256" key="6">
    <source>
        <dbReference type="ARBA" id="ARBA00022801"/>
    </source>
</evidence>
<reference evidence="15" key="1">
    <citation type="submission" date="2023-03" db="EMBL/GenBank/DDBJ databases">
        <title>Comparative genomics of Weissella fermenti BK2, and weissella type species.</title>
        <authorList>
            <person name="Lee J.K."/>
            <person name="Baek J.H."/>
            <person name="Kim J.M."/>
            <person name="Choi D.G."/>
            <person name="Jeon C.O."/>
        </authorList>
    </citation>
    <scope>NUCLEOTIDE SEQUENCE</scope>
    <source>
        <strain evidence="15">BK2</strain>
    </source>
</reference>
<sequence>MAKKRYTIGLDIGTSSVGWAVIDEQFKLASGKKRINDNGVSKRSRTNLWGVRLFSEANTAAERRMKRGMRRRIARRKERLNYLRGLFESEILKFDDSFFIRMDESFLKQSDKGADSFNYRDGDGKLQTRTVQNLAEVKYPLFNGKLGEGETYADDAAYYDEYPTIYHLRKRLIENPAQADLRLVYLAMHHMLKYRGHFVNQGQHFDLENINVAQNLADALDLFDESTAFTFYLSGTDQQAANAILKNKDWSASKKAYELNQLYVVNEAIVHQEENVDTGFAGQYDSLNTEKQKQQWLAEKQKQIKSFFTGIVGNTMSMKDIFANPEYDKKVQEDFPEKIKYGNENFEDQLAELEVYLTDAEIAVIQAGKRVYEALVLSGILTKPTLAASMVEKYDKHQKQLRNLKRFARSVSDDFYNELFRTYNDEKGTEKAGVYTKYIEGDIEKNPVKTTSRDAFYDELRKAFEKQFVGLKFPTGDKEIDFSQTVISDKQAAFIADMYHEIKLENYLPKQRQSDNGAIPYQVHEYELLKVIENQKTYYPFLGEQTQVEYENEAGDFKTQTEYKIQALFKFRIPYYVGTLAMQPGWQVQDGTLVKKDSFAKNAWVARTSDEKITPWNFSKVVDKEQSAVNFIERMTNYDTYLPNEKVLPKNSLLYQEFAIYNELISSGYYENGKRHYFSATERKDIVEDLFKTNRKVTAKKMVEYLRNKQLIDVSVKQLFGIDTYVSAPSYNASYGTYLDLIKAGLADKEIKLHPDRIGAIVKWQTIFEDKKILKKTIRAANETRWENWLTKDQITALSKKHYTGWGRLSRKMLEGIKTSEGMTVIDSLKDGEYKNFMRLLEDSAVAQQIAEAQTGNLKPDTLSYEMVEQLGGSPAIKKGIWQSLRVIKELEHFLGRDAIGKIVIEMSRDDQTSRRTKTRKRQIEEFYAKFRETTGDEIEHELHMALENASEKSLDDEKVFLYFLQNGKSMYSDESLDLSRLSEYQVDHIVPQTYVKDDSIDNKVLVTVRDNQNKGGDTPSQRVINHMIGYWEQLAKNGQVSMRKMANLRKGEIGDKQRVGFVNRQLVENRQITKNVANLLTNYFEGTDTLILTPKAGLTTQLRSGKVYLINPEYDFAIAEELGRDYKVQKFIEKQIHAPFVKNRELNDYHHAHDAYLNAFVGQYLYMMYSDLKESLVYGQYTSKKEEGVAKWATQRREKSLQLLSDMVNDEWQLEDKETGEFTVLKRDETFDLMAKTLTYRNINIVKKTELLTGEFGDETVYKATESAQKYRNMKEDYPAEKYGGRKSPNSAATVVVKDNKGKVLPISVTVMEYDSYISADDKLAWLKSKNPSIESVLIESLPKYAKYVLPGGGVRLLASYQEAQSGLEMPMIDLEKTSDIENRLVIYDQLSEFIINNKLVADKRIPLLKGKMRDAFAELHNADDWMKVIDELGRVTRGSNRNLKMLNQIGLGALDQRLQSRNTIVNGTTVIYESVTGLSQTRRNIE</sequence>
<organism evidence="15 16">
    <name type="scientific">Weissella fermenti</name>
    <dbReference type="NCBI Taxonomy" id="2987699"/>
    <lineage>
        <taxon>Bacteria</taxon>
        <taxon>Bacillati</taxon>
        <taxon>Bacillota</taxon>
        <taxon>Bacilli</taxon>
        <taxon>Lactobacillales</taxon>
        <taxon>Lactobacillaceae</taxon>
        <taxon>Weissella</taxon>
    </lineage>
</organism>
<evidence type="ECO:0000256" key="10">
    <source>
        <dbReference type="ARBA" id="ARBA00023125"/>
    </source>
</evidence>
<comment type="caution">
    <text evidence="15">The sequence shown here is derived from an EMBL/GenBank/DDBJ whole genome shotgun (WGS) entry which is preliminary data.</text>
</comment>
<keyword evidence="5 13" id="KW-0255">Endonuclease</keyword>
<keyword evidence="7" id="KW-0460">Magnesium</keyword>
<comment type="domain">
    <text evidence="13">Has 2 endonuclease domains. The discontinuous RuvC-like domain cleaves the target DNA noncomplementary to crRNA while the HNH nuclease domain cleaves the target DNA complementary to crRNA.</text>
</comment>
<dbReference type="InterPro" id="IPR032237">
    <property type="entry name" value="Cas9_PI"/>
</dbReference>
<comment type="cofactor">
    <cofactor evidence="1">
        <name>Mg(2+)</name>
        <dbReference type="ChEBI" id="CHEBI:18420"/>
    </cofactor>
</comment>
<dbReference type="Gene3D" id="3.30.420.10">
    <property type="entry name" value="Ribonuclease H-like superfamily/Ribonuclease H"/>
    <property type="match status" value="1"/>
</dbReference>
<dbReference type="EMBL" id="JAOZFC020000001">
    <property type="protein sequence ID" value="MDF9299490.1"/>
    <property type="molecule type" value="Genomic_DNA"/>
</dbReference>
<keyword evidence="11" id="KW-0464">Manganese</keyword>
<comment type="caution">
    <text evidence="13">Lacks conserved residue(s) required for the propagation of feature annotation.</text>
</comment>
<evidence type="ECO:0000256" key="13">
    <source>
        <dbReference type="HAMAP-Rule" id="MF_01480"/>
    </source>
</evidence>
<dbReference type="Pfam" id="PF16592">
    <property type="entry name" value="Cas9_REC"/>
    <property type="match status" value="1"/>
</dbReference>
<dbReference type="InterPro" id="IPR036397">
    <property type="entry name" value="RNaseH_sf"/>
</dbReference>
<feature type="active site" description="Proton acceptor for HNH nuclease domain" evidence="13">
    <location>
        <position position="989"/>
    </location>
</feature>
<evidence type="ECO:0000313" key="15">
    <source>
        <dbReference type="EMBL" id="MDF9299490.1"/>
    </source>
</evidence>
<dbReference type="InterPro" id="IPR055228">
    <property type="entry name" value="Cas9_RuvC"/>
</dbReference>
<proteinExistence type="inferred from homology"/>
<evidence type="ECO:0000256" key="2">
    <source>
        <dbReference type="ARBA" id="ARBA00005244"/>
    </source>
</evidence>
<comment type="similarity">
    <text evidence="13">Belongs to the CRISPR-associated Cas9 family.</text>
</comment>
<name>A0ABT6D4S9_9LACO</name>
<dbReference type="InterPro" id="IPR028629">
    <property type="entry name" value="Cas9"/>
</dbReference>
<dbReference type="HAMAP" id="MF_01480">
    <property type="entry name" value="Cas9"/>
    <property type="match status" value="1"/>
</dbReference>
<dbReference type="Pfam" id="PF13395">
    <property type="entry name" value="HNH_4"/>
    <property type="match status" value="1"/>
</dbReference>
<evidence type="ECO:0000259" key="14">
    <source>
        <dbReference type="PROSITE" id="PS51749"/>
    </source>
</evidence>
<comment type="subunit">
    <text evidence="12 13">Monomer. Binds crRNA and tracrRNA.</text>
</comment>
<gene>
    <name evidence="13 15" type="primary">cas9</name>
    <name evidence="15" type="ORF">OIT47_004200</name>
</gene>
<dbReference type="Pfam" id="PF22702">
    <property type="entry name" value="Cas9_RuvC"/>
    <property type="match status" value="1"/>
</dbReference>
<evidence type="ECO:0000256" key="4">
    <source>
        <dbReference type="ARBA" id="ARBA00022723"/>
    </source>
</evidence>
<keyword evidence="4" id="KW-0479">Metal-binding</keyword>
<evidence type="ECO:0000256" key="11">
    <source>
        <dbReference type="ARBA" id="ARBA00023211"/>
    </source>
</evidence>
<comment type="similarity">
    <text evidence="2">Belongs to the CRISPR-associated protein Cas9 family. Subtype II-A subfamily.</text>
</comment>